<dbReference type="Pfam" id="PF02496">
    <property type="entry name" value="ABA_WDS"/>
    <property type="match status" value="1"/>
</dbReference>
<gene>
    <name evidence="2" type="ORF">TRITD_3Av1G277430</name>
</gene>
<accession>A0A9R0S3Z2</accession>
<proteinExistence type="inferred from homology"/>
<dbReference type="InterPro" id="IPR003496">
    <property type="entry name" value="ABA_WDS"/>
</dbReference>
<name>A0A9R0S3Z2_TRITD</name>
<dbReference type="Gramene" id="TRITD3Av1G277430.1">
    <property type="protein sequence ID" value="TRITD3Av1G277430.1"/>
    <property type="gene ID" value="TRITD3Av1G277430"/>
</dbReference>
<reference evidence="2 3" key="1">
    <citation type="submission" date="2017-09" db="EMBL/GenBank/DDBJ databases">
        <authorList>
            <consortium name="International Durum Wheat Genome Sequencing Consortium (IDWGSC)"/>
            <person name="Milanesi L."/>
        </authorList>
    </citation>
    <scope>NUCLEOTIDE SEQUENCE [LARGE SCALE GENOMIC DNA]</scope>
    <source>
        <strain evidence="3">cv. Svevo</strain>
    </source>
</reference>
<evidence type="ECO:0000256" key="1">
    <source>
        <dbReference type="ARBA" id="ARBA00007160"/>
    </source>
</evidence>
<dbReference type="PANTHER" id="PTHR33801">
    <property type="entry name" value="ABSCISIC STRESS-RIPENING PROTEIN 5"/>
    <property type="match status" value="1"/>
</dbReference>
<evidence type="ECO:0000313" key="3">
    <source>
        <dbReference type="Proteomes" id="UP000324705"/>
    </source>
</evidence>
<sequence length="163" mass="17636">MAAYYNGGRTMPYSNTDECFDGGRTMYSNNTDDCYDAGKHGHGHGQGHGHGGANMYANTTDEECFGGGEQGQGYYKKEVKQHKNRERVGEVGALAAGAFALHEGYEVKKDPAHARKHQIEAGVAGAAALGAGGYAYHEHREQKQAAYGGQQEYRMPVHNGYCN</sequence>
<evidence type="ECO:0000313" key="2">
    <source>
        <dbReference type="EMBL" id="VAH69786.1"/>
    </source>
</evidence>
<organism evidence="2 3">
    <name type="scientific">Triticum turgidum subsp. durum</name>
    <name type="common">Durum wheat</name>
    <name type="synonym">Triticum durum</name>
    <dbReference type="NCBI Taxonomy" id="4567"/>
    <lineage>
        <taxon>Eukaryota</taxon>
        <taxon>Viridiplantae</taxon>
        <taxon>Streptophyta</taxon>
        <taxon>Embryophyta</taxon>
        <taxon>Tracheophyta</taxon>
        <taxon>Spermatophyta</taxon>
        <taxon>Magnoliopsida</taxon>
        <taxon>Liliopsida</taxon>
        <taxon>Poales</taxon>
        <taxon>Poaceae</taxon>
        <taxon>BOP clade</taxon>
        <taxon>Pooideae</taxon>
        <taxon>Triticodae</taxon>
        <taxon>Triticeae</taxon>
        <taxon>Triticinae</taxon>
        <taxon>Triticum</taxon>
    </lineage>
</organism>
<dbReference type="EMBL" id="LT934115">
    <property type="protein sequence ID" value="VAH69786.1"/>
    <property type="molecule type" value="Genomic_DNA"/>
</dbReference>
<dbReference type="Proteomes" id="UP000324705">
    <property type="component" value="Chromosome 3A"/>
</dbReference>
<comment type="similarity">
    <text evidence="1">Belongs to the abscisic acid and water stress-induced protein family.</text>
</comment>
<keyword evidence="3" id="KW-1185">Reference proteome</keyword>
<dbReference type="AlphaFoldDB" id="A0A9R0S3Z2"/>
<protein>
    <submittedName>
        <fullName evidence="2">Uncharacterized protein</fullName>
    </submittedName>
</protein>
<dbReference type="PANTHER" id="PTHR33801:SF8">
    <property type="entry name" value="OS01G0963600 PROTEIN"/>
    <property type="match status" value="1"/>
</dbReference>